<feature type="domain" description="Calcineurin-like phosphoesterase" evidence="2">
    <location>
        <begin position="152"/>
        <end position="335"/>
    </location>
</feature>
<dbReference type="EMBL" id="JACOPL010000007">
    <property type="protein sequence ID" value="MBC5725546.1"/>
    <property type="molecule type" value="Genomic_DNA"/>
</dbReference>
<keyword evidence="1" id="KW-0472">Membrane</keyword>
<keyword evidence="4" id="KW-1185">Reference proteome</keyword>
<name>A0A923LUG5_9FIRM</name>
<dbReference type="InterPro" id="IPR051158">
    <property type="entry name" value="Metallophosphoesterase_sf"/>
</dbReference>
<feature type="transmembrane region" description="Helical" evidence="1">
    <location>
        <begin position="36"/>
        <end position="58"/>
    </location>
</feature>
<reference evidence="3" key="1">
    <citation type="submission" date="2020-08" db="EMBL/GenBank/DDBJ databases">
        <title>Genome public.</title>
        <authorList>
            <person name="Liu C."/>
            <person name="Sun Q."/>
        </authorList>
    </citation>
    <scope>NUCLEOTIDE SEQUENCE</scope>
    <source>
        <strain evidence="3">NSJ-28</strain>
    </source>
</reference>
<dbReference type="SUPFAM" id="SSF56300">
    <property type="entry name" value="Metallo-dependent phosphatases"/>
    <property type="match status" value="1"/>
</dbReference>
<sequence length="393" mass="43397">MLAFILAPFYSFVNVFLARWVLRWTGACHRVFGTRAFRVLFLAVYSFAALTPLTGFLVQSPPALRRLLKQVSNYWLGWMLYLLLAVLAVEALLACLRRIQRRDFAQMQRVRQVQGGAALALVCAVCLYGMANARTLRVTEYAVTLEGAGEDMTVALLADLHLGYSTDPAYIERAAQAVNDMQPDLIVVAGDIFDNEYEAVPEPDRIAAALASMHSTYGAYACWGNHDLSEPILAGFTWDTEDEEKNDPQMAGFLRRAGINLLEDEKVTLKNGVQLVGRKDPSRDRKLGDERLSPAEWAGLLEPEKPAFVIDHQPKELEALAEAGFDLDLSGHTHGGQVFPSNLIMGFLWENPCGMVQIKDMFSVVTSGLGVWGPDMRVGTASEVVKISVHFGG</sequence>
<proteinExistence type="predicted"/>
<dbReference type="PANTHER" id="PTHR31302:SF0">
    <property type="entry name" value="TRANSMEMBRANE PROTEIN WITH METALLOPHOSPHOESTERASE DOMAIN"/>
    <property type="match status" value="1"/>
</dbReference>
<accession>A0A923LUG5</accession>
<organism evidence="3 4">
    <name type="scientific">Agathobaculum faecis</name>
    <dbReference type="NCBI Taxonomy" id="2763013"/>
    <lineage>
        <taxon>Bacteria</taxon>
        <taxon>Bacillati</taxon>
        <taxon>Bacillota</taxon>
        <taxon>Clostridia</taxon>
        <taxon>Eubacteriales</taxon>
        <taxon>Butyricicoccaceae</taxon>
        <taxon>Agathobaculum</taxon>
    </lineage>
</organism>
<keyword evidence="1" id="KW-1133">Transmembrane helix</keyword>
<evidence type="ECO:0000256" key="1">
    <source>
        <dbReference type="SAM" id="Phobius"/>
    </source>
</evidence>
<dbReference type="Pfam" id="PF00149">
    <property type="entry name" value="Metallophos"/>
    <property type="match status" value="1"/>
</dbReference>
<evidence type="ECO:0000313" key="3">
    <source>
        <dbReference type="EMBL" id="MBC5725546.1"/>
    </source>
</evidence>
<dbReference type="Gene3D" id="3.60.21.10">
    <property type="match status" value="1"/>
</dbReference>
<evidence type="ECO:0000313" key="4">
    <source>
        <dbReference type="Proteomes" id="UP000606499"/>
    </source>
</evidence>
<dbReference type="Proteomes" id="UP000606499">
    <property type="component" value="Unassembled WGS sequence"/>
</dbReference>
<keyword evidence="1" id="KW-0812">Transmembrane</keyword>
<dbReference type="AlphaFoldDB" id="A0A923LUG5"/>
<dbReference type="InterPro" id="IPR004843">
    <property type="entry name" value="Calcineurin-like_PHP"/>
</dbReference>
<dbReference type="InterPro" id="IPR029052">
    <property type="entry name" value="Metallo-depent_PP-like"/>
</dbReference>
<protein>
    <submittedName>
        <fullName evidence="3">Metallophosphoesterase</fullName>
    </submittedName>
</protein>
<dbReference type="GO" id="GO:0016787">
    <property type="term" value="F:hydrolase activity"/>
    <property type="evidence" value="ECO:0007669"/>
    <property type="project" value="InterPro"/>
</dbReference>
<feature type="transmembrane region" description="Helical" evidence="1">
    <location>
        <begin position="78"/>
        <end position="96"/>
    </location>
</feature>
<feature type="transmembrane region" description="Helical" evidence="1">
    <location>
        <begin position="6"/>
        <end position="24"/>
    </location>
</feature>
<feature type="transmembrane region" description="Helical" evidence="1">
    <location>
        <begin position="116"/>
        <end position="133"/>
    </location>
</feature>
<dbReference type="RefSeq" id="WP_147574203.1">
    <property type="nucleotide sequence ID" value="NZ_JACOPL010000007.1"/>
</dbReference>
<gene>
    <name evidence="3" type="ORF">H8S45_08770</name>
</gene>
<dbReference type="PANTHER" id="PTHR31302">
    <property type="entry name" value="TRANSMEMBRANE PROTEIN WITH METALLOPHOSPHOESTERASE DOMAIN-RELATED"/>
    <property type="match status" value="1"/>
</dbReference>
<comment type="caution">
    <text evidence="3">The sequence shown here is derived from an EMBL/GenBank/DDBJ whole genome shotgun (WGS) entry which is preliminary data.</text>
</comment>
<evidence type="ECO:0000259" key="2">
    <source>
        <dbReference type="Pfam" id="PF00149"/>
    </source>
</evidence>